<dbReference type="RefSeq" id="WP_038453372.1">
    <property type="nucleotide sequence ID" value="NZ_CP009043.1"/>
</dbReference>
<dbReference type="Proteomes" id="UP000028486">
    <property type="component" value="Chromosome"/>
</dbReference>
<name>A0A076F9L2_9BACT</name>
<sequence length="127" mass="14334">MEIFKAASQQIDNSVALNMQKETSKAVRGVEGTKIQNNVVKDESNQNAMSNEEIVKKLNDITSKLNQNMEQLQTNIRFGFNDKISSMYVNVMEADSGKVIRKIPSEAVMNLTEHLREVVGVLFDKKE</sequence>
<dbReference type="InterPro" id="IPR005186">
    <property type="entry name" value="FlaG"/>
</dbReference>
<gene>
    <name evidence="1" type="primary">flaG</name>
    <name evidence="1" type="ORF">CIG1485E_0503</name>
</gene>
<dbReference type="STRING" id="1244531.CIG2463D_0504"/>
<evidence type="ECO:0000313" key="1">
    <source>
        <dbReference type="EMBL" id="AII14368.1"/>
    </source>
</evidence>
<keyword evidence="1" id="KW-0966">Cell projection</keyword>
<dbReference type="KEGG" id="caj:CIG1485E_0503"/>
<accession>A0A076F9L2</accession>
<dbReference type="SUPFAM" id="SSF160214">
    <property type="entry name" value="FlaG-like"/>
    <property type="match status" value="1"/>
</dbReference>
<keyword evidence="1" id="KW-0282">Flagellum</keyword>
<dbReference type="InterPro" id="IPR035924">
    <property type="entry name" value="FlaG-like_sf"/>
</dbReference>
<dbReference type="AlphaFoldDB" id="A0A076F9L2"/>
<dbReference type="HOGENOM" id="CLU_120910_6_0_7"/>
<dbReference type="PATRIC" id="fig|1244531.5.peg.514"/>
<protein>
    <submittedName>
        <fullName evidence="1">Flagellar protein FlaG</fullName>
    </submittedName>
</protein>
<dbReference type="NCBIfam" id="NF006281">
    <property type="entry name" value="PRK08452.1"/>
    <property type="match status" value="1"/>
</dbReference>
<dbReference type="eggNOG" id="COG1334">
    <property type="taxonomic scope" value="Bacteria"/>
</dbReference>
<keyword evidence="1" id="KW-0969">Cilium</keyword>
<dbReference type="PANTHER" id="PTHR37166:SF1">
    <property type="entry name" value="PROTEIN FLAG"/>
    <property type="match status" value="1"/>
</dbReference>
<organism evidence="1 2">
    <name type="scientific">Campylobacter iguaniorum</name>
    <dbReference type="NCBI Taxonomy" id="1244531"/>
    <lineage>
        <taxon>Bacteria</taxon>
        <taxon>Pseudomonadati</taxon>
        <taxon>Campylobacterota</taxon>
        <taxon>Epsilonproteobacteria</taxon>
        <taxon>Campylobacterales</taxon>
        <taxon>Campylobacteraceae</taxon>
        <taxon>Campylobacter</taxon>
    </lineage>
</organism>
<dbReference type="Gene3D" id="3.30.160.170">
    <property type="entry name" value="FlaG-like"/>
    <property type="match status" value="1"/>
</dbReference>
<dbReference type="OrthoDB" id="5373092at2"/>
<dbReference type="EMBL" id="CP009043">
    <property type="protein sequence ID" value="AII14368.1"/>
    <property type="molecule type" value="Genomic_DNA"/>
</dbReference>
<reference evidence="2" key="1">
    <citation type="journal article" date="2014" name="Genome Announc.">
        <title>Complete Genome Sequence of Campylobacter iguaniorum Strain 1485ET, Isolated from a Bearded Dragon (Pogona vitticeps).</title>
        <authorList>
            <person name="Gilbert M.J."/>
            <person name="Miller W.G."/>
            <person name="Yee E."/>
            <person name="Kik M."/>
            <person name="Wagenaar J.A."/>
            <person name="Duim B."/>
        </authorList>
    </citation>
    <scope>NUCLEOTIDE SEQUENCE [LARGE SCALE GENOMIC DNA]</scope>
    <source>
        <strain evidence="2">1485E</strain>
    </source>
</reference>
<evidence type="ECO:0000313" key="2">
    <source>
        <dbReference type="Proteomes" id="UP000028486"/>
    </source>
</evidence>
<dbReference type="Pfam" id="PF03646">
    <property type="entry name" value="FlaG"/>
    <property type="match status" value="1"/>
</dbReference>
<dbReference type="PANTHER" id="PTHR37166">
    <property type="entry name" value="PROTEIN FLAG"/>
    <property type="match status" value="1"/>
</dbReference>
<keyword evidence="2" id="KW-1185">Reference proteome</keyword>
<proteinExistence type="predicted"/>